<keyword evidence="4 6" id="KW-1133">Transmembrane helix</keyword>
<feature type="transmembrane region" description="Helical" evidence="6">
    <location>
        <begin position="426"/>
        <end position="447"/>
    </location>
</feature>
<protein>
    <submittedName>
        <fullName evidence="8">Putative efflux pump antibiotic resistance protein</fullName>
    </submittedName>
</protein>
<dbReference type="InterPro" id="IPR036259">
    <property type="entry name" value="MFS_trans_sf"/>
</dbReference>
<evidence type="ECO:0000256" key="1">
    <source>
        <dbReference type="ARBA" id="ARBA00004141"/>
    </source>
</evidence>
<dbReference type="PANTHER" id="PTHR23501:SF102">
    <property type="entry name" value="DRUG TRANSPORTER, PUTATIVE (AFU_ORTHOLOGUE AFUA_3G08530)-RELATED"/>
    <property type="match status" value="1"/>
</dbReference>
<feature type="transmembrane region" description="Helical" evidence="6">
    <location>
        <begin position="363"/>
        <end position="379"/>
    </location>
</feature>
<feature type="transmembrane region" description="Helical" evidence="6">
    <location>
        <begin position="385"/>
        <end position="405"/>
    </location>
</feature>
<proteinExistence type="inferred from homology"/>
<dbReference type="PRINTS" id="PR01036">
    <property type="entry name" value="TCRTETB"/>
</dbReference>
<dbReference type="CDD" id="cd17502">
    <property type="entry name" value="MFS_Azr1_MDR_like"/>
    <property type="match status" value="1"/>
</dbReference>
<name>A0A0L1IU58_ASPN3</name>
<dbReference type="GeneID" id="26810548"/>
<feature type="transmembrane region" description="Helical" evidence="6">
    <location>
        <begin position="71"/>
        <end position="90"/>
    </location>
</feature>
<comment type="similarity">
    <text evidence="2">Belongs to the major facilitator superfamily. TCR/Tet family.</text>
</comment>
<evidence type="ECO:0000256" key="2">
    <source>
        <dbReference type="ARBA" id="ARBA00007520"/>
    </source>
</evidence>
<organism evidence="8 9">
    <name type="scientific">Aspergillus nomiae NRRL (strain ATCC 15546 / NRRL 13137 / CBS 260.88 / M93)</name>
    <dbReference type="NCBI Taxonomy" id="1509407"/>
    <lineage>
        <taxon>Eukaryota</taxon>
        <taxon>Fungi</taxon>
        <taxon>Dikarya</taxon>
        <taxon>Ascomycota</taxon>
        <taxon>Pezizomycotina</taxon>
        <taxon>Eurotiomycetes</taxon>
        <taxon>Eurotiomycetidae</taxon>
        <taxon>Eurotiales</taxon>
        <taxon>Aspergillaceae</taxon>
        <taxon>Aspergillus</taxon>
        <taxon>Aspergillus subgen. Circumdati</taxon>
    </lineage>
</organism>
<feature type="domain" description="Major facilitator superfamily (MFS) profile" evidence="7">
    <location>
        <begin position="36"/>
        <end position="505"/>
    </location>
</feature>
<evidence type="ECO:0000256" key="5">
    <source>
        <dbReference type="ARBA" id="ARBA00023136"/>
    </source>
</evidence>
<evidence type="ECO:0000256" key="3">
    <source>
        <dbReference type="ARBA" id="ARBA00022692"/>
    </source>
</evidence>
<dbReference type="RefSeq" id="XP_015403922.1">
    <property type="nucleotide sequence ID" value="XM_015554000.1"/>
</dbReference>
<dbReference type="GO" id="GO:0005886">
    <property type="term" value="C:plasma membrane"/>
    <property type="evidence" value="ECO:0007669"/>
    <property type="project" value="TreeGrafter"/>
</dbReference>
<dbReference type="InterPro" id="IPR011701">
    <property type="entry name" value="MFS"/>
</dbReference>
<dbReference type="PROSITE" id="PS50850">
    <property type="entry name" value="MFS"/>
    <property type="match status" value="1"/>
</dbReference>
<feature type="transmembrane region" description="Helical" evidence="6">
    <location>
        <begin position="225"/>
        <end position="244"/>
    </location>
</feature>
<dbReference type="Gene3D" id="1.20.1720.10">
    <property type="entry name" value="Multidrug resistance protein D"/>
    <property type="match status" value="1"/>
</dbReference>
<dbReference type="PANTHER" id="PTHR23501">
    <property type="entry name" value="MAJOR FACILITATOR SUPERFAMILY"/>
    <property type="match status" value="1"/>
</dbReference>
<feature type="transmembrane region" description="Helical" evidence="6">
    <location>
        <begin position="333"/>
        <end position="354"/>
    </location>
</feature>
<evidence type="ECO:0000259" key="7">
    <source>
        <dbReference type="PROSITE" id="PS50850"/>
    </source>
</evidence>
<keyword evidence="9" id="KW-1185">Reference proteome</keyword>
<feature type="transmembrane region" description="Helical" evidence="6">
    <location>
        <begin position="102"/>
        <end position="122"/>
    </location>
</feature>
<dbReference type="EMBL" id="JNOM01000299">
    <property type="protein sequence ID" value="KNG82999.1"/>
    <property type="molecule type" value="Genomic_DNA"/>
</dbReference>
<feature type="transmembrane region" description="Helical" evidence="6">
    <location>
        <begin position="35"/>
        <end position="59"/>
    </location>
</feature>
<dbReference type="OrthoDB" id="10021397at2759"/>
<reference evidence="8 9" key="1">
    <citation type="submission" date="2014-06" db="EMBL/GenBank/DDBJ databases">
        <title>The Genome of the Aflatoxigenic Filamentous Fungus Aspergillus nomius.</title>
        <authorList>
            <person name="Moore M.G."/>
            <person name="Shannon B.M."/>
            <person name="Brian M.M."/>
        </authorList>
    </citation>
    <scope>NUCLEOTIDE SEQUENCE [LARGE SCALE GENOMIC DNA]</scope>
    <source>
        <strain evidence="8 9">NRRL 13137</strain>
    </source>
</reference>
<feature type="transmembrane region" description="Helical" evidence="6">
    <location>
        <begin position="134"/>
        <end position="153"/>
    </location>
</feature>
<feature type="transmembrane region" description="Helical" evidence="6">
    <location>
        <begin position="256"/>
        <end position="276"/>
    </location>
</feature>
<feature type="transmembrane region" description="Helical" evidence="6">
    <location>
        <begin position="297"/>
        <end position="313"/>
    </location>
</feature>
<feature type="transmembrane region" description="Helical" evidence="6">
    <location>
        <begin position="483"/>
        <end position="500"/>
    </location>
</feature>
<dbReference type="Proteomes" id="UP000037505">
    <property type="component" value="Unassembled WGS sequence"/>
</dbReference>
<feature type="transmembrane region" description="Helical" evidence="6">
    <location>
        <begin position="160"/>
        <end position="186"/>
    </location>
</feature>
<gene>
    <name evidence="8" type="ORF">ANOM_008744</name>
</gene>
<dbReference type="SUPFAM" id="SSF103473">
    <property type="entry name" value="MFS general substrate transporter"/>
    <property type="match status" value="2"/>
</dbReference>
<dbReference type="InterPro" id="IPR020846">
    <property type="entry name" value="MFS_dom"/>
</dbReference>
<accession>A0A0L1IU58</accession>
<dbReference type="GO" id="GO:0022857">
    <property type="term" value="F:transmembrane transporter activity"/>
    <property type="evidence" value="ECO:0007669"/>
    <property type="project" value="InterPro"/>
</dbReference>
<keyword evidence="5 6" id="KW-0472">Membrane</keyword>
<comment type="subcellular location">
    <subcellularLocation>
        <location evidence="1">Membrane</location>
        <topology evidence="1">Multi-pass membrane protein</topology>
    </subcellularLocation>
</comment>
<evidence type="ECO:0000313" key="8">
    <source>
        <dbReference type="EMBL" id="KNG82999.1"/>
    </source>
</evidence>
<evidence type="ECO:0000313" key="9">
    <source>
        <dbReference type="Proteomes" id="UP000037505"/>
    </source>
</evidence>
<sequence>MISQDPLPDDAEENRSQRASLSARSLRRKQLQSHLVIISLFLCLFLAALDVTIVAPALPVIASHLNATTSQYTWVGSAYTLASTSTTPLWARISDIWGRRAILMLSNAVFLCGSLVCALSRTPLMLIGGRAVQGVGSGGIIVMVTIIVADLFPLRERAKYYALTGIIWAISSGVGPILGGVFTQTIGWRWCFYINLPFDGLSLVVLFFFLRLAPVRAAAGTLRSFDWIGSVLVVGGTVCFLYGLESGSGNEHNWDSAFTLGLLIGGLAILAIFGYYEWSVAKCPILPLRSLVSRSTIPCFLTAFFHSFTFIAYDYFNPLYFQLVLHVSPIQSGLYLFAMVLPLSAMTLASGFFVQRTGAYRPAIWFGSSFMVAGTGLFIDFGPQLVLWKIVVYQLIAGVGAGPLFQAPMIAFQSALKPENVATGNAALTFLKNLATSLSLVIGGVVAQSGLGDVRLSSLNGDGETDEGGVNQTALLPGLRKMWIFYTAICGTMAIVSLTIKKYSLSQDNESERGVNNAD</sequence>
<dbReference type="Gene3D" id="1.20.1250.20">
    <property type="entry name" value="MFS general substrate transporter like domains"/>
    <property type="match status" value="1"/>
</dbReference>
<dbReference type="AlphaFoldDB" id="A0A0L1IU58"/>
<feature type="transmembrane region" description="Helical" evidence="6">
    <location>
        <begin position="192"/>
        <end position="213"/>
    </location>
</feature>
<evidence type="ECO:0000256" key="4">
    <source>
        <dbReference type="ARBA" id="ARBA00022989"/>
    </source>
</evidence>
<comment type="caution">
    <text evidence="8">The sequence shown here is derived from an EMBL/GenBank/DDBJ whole genome shotgun (WGS) entry which is preliminary data.</text>
</comment>
<keyword evidence="3 6" id="KW-0812">Transmembrane</keyword>
<evidence type="ECO:0000256" key="6">
    <source>
        <dbReference type="SAM" id="Phobius"/>
    </source>
</evidence>
<dbReference type="Pfam" id="PF07690">
    <property type="entry name" value="MFS_1"/>
    <property type="match status" value="1"/>
</dbReference>